<gene>
    <name evidence="1" type="ORF">A6769_31930</name>
</gene>
<reference evidence="1 2" key="1">
    <citation type="submission" date="2016-04" db="EMBL/GenBank/DDBJ databases">
        <authorList>
            <person name="Evans L.H."/>
            <person name="Alamgir A."/>
            <person name="Owens N."/>
            <person name="Weber N.D."/>
            <person name="Virtaneva K."/>
            <person name="Barbian K."/>
            <person name="Babar A."/>
            <person name="Rosenke K."/>
        </authorList>
    </citation>
    <scope>NUCLEOTIDE SEQUENCE [LARGE SCALE GENOMIC DNA]</scope>
    <source>
        <strain evidence="1">NIES-2108</strain>
    </source>
</reference>
<sequence length="150" mass="16996">MSRPQLNIKFDGEGEKELLETVKTRAQDERISLKEFVLDALKNRLTVHQSTQSTQSTQPKPTVTKLEVDELKRRIVDIQISLMGEVRKDRKQIAALAQAIALIESRLDVLDPPNIVTVEDSQARQSRQGETWENNAVEFLEAISWGDDNG</sequence>
<evidence type="ECO:0000313" key="1">
    <source>
        <dbReference type="EMBL" id="RCJ31065.1"/>
    </source>
</evidence>
<dbReference type="EMBL" id="LXQE01000179">
    <property type="protein sequence ID" value="RCJ31065.1"/>
    <property type="molecule type" value="Genomic_DNA"/>
</dbReference>
<comment type="caution">
    <text evidence="1">The sequence shown here is derived from an EMBL/GenBank/DDBJ whole genome shotgun (WGS) entry which is preliminary data.</text>
</comment>
<organism evidence="1 2">
    <name type="scientific">Nostoc punctiforme NIES-2108</name>
    <dbReference type="NCBI Taxonomy" id="1356359"/>
    <lineage>
        <taxon>Bacteria</taxon>
        <taxon>Bacillati</taxon>
        <taxon>Cyanobacteriota</taxon>
        <taxon>Cyanophyceae</taxon>
        <taxon>Nostocales</taxon>
        <taxon>Nostocaceae</taxon>
        <taxon>Nostoc</taxon>
    </lineage>
</organism>
<protein>
    <submittedName>
        <fullName evidence="1">Uncharacterized protein</fullName>
    </submittedName>
</protein>
<name>A0A367R3T9_NOSPU</name>
<proteinExistence type="predicted"/>
<accession>A0A367R3T9</accession>
<dbReference type="Proteomes" id="UP000252085">
    <property type="component" value="Unassembled WGS sequence"/>
</dbReference>
<evidence type="ECO:0000313" key="2">
    <source>
        <dbReference type="Proteomes" id="UP000252085"/>
    </source>
</evidence>
<dbReference type="AlphaFoldDB" id="A0A367R3T9"/>